<dbReference type="InterPro" id="IPR001763">
    <property type="entry name" value="Rhodanese-like_dom"/>
</dbReference>
<feature type="domain" description="Rhodanese" evidence="1">
    <location>
        <begin position="17"/>
        <end position="104"/>
    </location>
</feature>
<dbReference type="RefSeq" id="WP_187219038.1">
    <property type="nucleotide sequence ID" value="NZ_JABVED010000003.1"/>
</dbReference>
<dbReference type="PANTHER" id="PTHR43031:SF17">
    <property type="entry name" value="SULFURTRANSFERASE YTWF-RELATED"/>
    <property type="match status" value="1"/>
</dbReference>
<dbReference type="InterPro" id="IPR050229">
    <property type="entry name" value="GlpE_sulfurtransferase"/>
</dbReference>
<evidence type="ECO:0000313" key="3">
    <source>
        <dbReference type="Proteomes" id="UP000734823"/>
    </source>
</evidence>
<dbReference type="PANTHER" id="PTHR43031">
    <property type="entry name" value="FAD-DEPENDENT OXIDOREDUCTASE"/>
    <property type="match status" value="1"/>
</dbReference>
<comment type="caution">
    <text evidence="2">The sequence shown here is derived from an EMBL/GenBank/DDBJ whole genome shotgun (WGS) entry which is preliminary data.</text>
</comment>
<proteinExistence type="predicted"/>
<dbReference type="InterPro" id="IPR036873">
    <property type="entry name" value="Rhodanese-like_dom_sf"/>
</dbReference>
<accession>A0ABR7L2H1</accession>
<organism evidence="2 3">
    <name type="scientific">Actinokineospora xionganensis</name>
    <dbReference type="NCBI Taxonomy" id="2684470"/>
    <lineage>
        <taxon>Bacteria</taxon>
        <taxon>Bacillati</taxon>
        <taxon>Actinomycetota</taxon>
        <taxon>Actinomycetes</taxon>
        <taxon>Pseudonocardiales</taxon>
        <taxon>Pseudonocardiaceae</taxon>
        <taxon>Actinokineospora</taxon>
    </lineage>
</organism>
<protein>
    <submittedName>
        <fullName evidence="2">Rhodanese-like domain-containing protein</fullName>
    </submittedName>
</protein>
<dbReference type="SMART" id="SM00450">
    <property type="entry name" value="RHOD"/>
    <property type="match status" value="1"/>
</dbReference>
<dbReference type="Proteomes" id="UP000734823">
    <property type="component" value="Unassembled WGS sequence"/>
</dbReference>
<evidence type="ECO:0000259" key="1">
    <source>
        <dbReference type="PROSITE" id="PS50206"/>
    </source>
</evidence>
<dbReference type="EMBL" id="JABVED010000003">
    <property type="protein sequence ID" value="MBC6446772.1"/>
    <property type="molecule type" value="Genomic_DNA"/>
</dbReference>
<dbReference type="SUPFAM" id="SSF52821">
    <property type="entry name" value="Rhodanese/Cell cycle control phosphatase"/>
    <property type="match status" value="1"/>
</dbReference>
<dbReference type="PROSITE" id="PS50206">
    <property type="entry name" value="RHODANESE_3"/>
    <property type="match status" value="1"/>
</dbReference>
<dbReference type="CDD" id="cd00158">
    <property type="entry name" value="RHOD"/>
    <property type="match status" value="1"/>
</dbReference>
<dbReference type="Gene3D" id="3.40.250.10">
    <property type="entry name" value="Rhodanese-like domain"/>
    <property type="match status" value="1"/>
</dbReference>
<reference evidence="2 3" key="1">
    <citation type="submission" date="2020-06" db="EMBL/GenBank/DDBJ databases">
        <title>Actinokineospora xiongansis sp. nov., isolated from soil of Baiyangdian.</title>
        <authorList>
            <person name="Zhang X."/>
        </authorList>
    </citation>
    <scope>NUCLEOTIDE SEQUENCE [LARGE SCALE GENOMIC DNA]</scope>
    <source>
        <strain evidence="2 3">HBU206404</strain>
    </source>
</reference>
<sequence>MPNNVPSVDVPDMPVELPEEVTLLDVREQDEWEAGHAPDALHIPMGELAGRLDELPADNAVYVICRSGGRSARVTQYLNANGWDATNVAGGMQAWAHSSRPMECASDQEPEVL</sequence>
<keyword evidence="3" id="KW-1185">Reference proteome</keyword>
<evidence type="ECO:0000313" key="2">
    <source>
        <dbReference type="EMBL" id="MBC6446772.1"/>
    </source>
</evidence>
<gene>
    <name evidence="2" type="ORF">GPZ80_06230</name>
</gene>
<dbReference type="Pfam" id="PF00581">
    <property type="entry name" value="Rhodanese"/>
    <property type="match status" value="1"/>
</dbReference>
<name>A0ABR7L2H1_9PSEU</name>